<sequence length="443" mass="49152">MKPIYIPTDSSYTADTGSRCSTARPASVLSVPSKLDENISSRSGESYAGIKKFSRYSDPDSPPAEKLAKAQIMAEHFMKENKGRKANCELIQCVALSRIVYGDGHWRLAQAFANLAYSYLTLRALPAQARAHAESAKNILLRGVDMSKSAEEKREIMGTLVTIYYTLGMAHVMQNNGKESYLSLQKVEKIIDELEDIQERKAITLKVSEKDISLALGQACLLQNKPSSAINYFEQAADFIISSKGDSASELIGLYQDMARAEFMRKKPNGAIEHLLQAHSISQANYRSNSTEAAQSGLQLAKAYAASDYHEAAHRYFTESLSAYQSVAGPDDPRTLSACVEFSKWLVQIGKKQEAYKLLQGAVGTDTEFNEELAEILSIMGSICLADGKIQKGYKLLKRVISCVRSLINSLYWQQQHSAWTFRLQCMDPSTVKPKEHNISSPR</sequence>
<dbReference type="SUPFAM" id="SSF48452">
    <property type="entry name" value="TPR-like"/>
    <property type="match status" value="2"/>
</dbReference>
<dbReference type="SMART" id="SM00028">
    <property type="entry name" value="TPR"/>
    <property type="match status" value="4"/>
</dbReference>
<feature type="region of interest" description="Disordered" evidence="1">
    <location>
        <begin position="1"/>
        <end position="20"/>
    </location>
</feature>
<dbReference type="RefSeq" id="XP_018121932.1">
    <property type="nucleotide sequence ID" value="XM_018266443.2"/>
</dbReference>
<dbReference type="InterPro" id="IPR042621">
    <property type="entry name" value="TTC23/TTC23L"/>
</dbReference>
<dbReference type="GeneID" id="108718415"/>
<dbReference type="InterPro" id="IPR019734">
    <property type="entry name" value="TPR_rpt"/>
</dbReference>
<dbReference type="Xenbase" id="XB-GENE-6487956">
    <property type="gene designation" value="ttc23l.L"/>
</dbReference>
<dbReference type="AlphaFoldDB" id="A0A8J0VMR3"/>
<dbReference type="PANTHER" id="PTHR14485">
    <property type="entry name" value="TETRATRICOPEPTIDE REPEAT PROTEIN 23"/>
    <property type="match status" value="1"/>
</dbReference>
<name>A0A8J0VMR3_XENLA</name>
<feature type="compositionally biased region" description="Polar residues" evidence="1">
    <location>
        <begin position="8"/>
        <end position="20"/>
    </location>
</feature>
<evidence type="ECO:0000313" key="4">
    <source>
        <dbReference type="Xenbase" id="XB-GENE-6487956"/>
    </source>
</evidence>
<protein>
    <submittedName>
        <fullName evidence="3">Tetratricopeptide repeat protein 23-like isoform X1</fullName>
    </submittedName>
</protein>
<evidence type="ECO:0000256" key="1">
    <source>
        <dbReference type="SAM" id="MobiDB-lite"/>
    </source>
</evidence>
<organism evidence="2 3">
    <name type="scientific">Xenopus laevis</name>
    <name type="common">African clawed frog</name>
    <dbReference type="NCBI Taxonomy" id="8355"/>
    <lineage>
        <taxon>Eukaryota</taxon>
        <taxon>Metazoa</taxon>
        <taxon>Chordata</taxon>
        <taxon>Craniata</taxon>
        <taxon>Vertebrata</taxon>
        <taxon>Euteleostomi</taxon>
        <taxon>Amphibia</taxon>
        <taxon>Batrachia</taxon>
        <taxon>Anura</taxon>
        <taxon>Pipoidea</taxon>
        <taxon>Pipidae</taxon>
        <taxon>Xenopodinae</taxon>
        <taxon>Xenopus</taxon>
        <taxon>Xenopus</taxon>
    </lineage>
</organism>
<reference evidence="3" key="1">
    <citation type="submission" date="2025-08" db="UniProtKB">
        <authorList>
            <consortium name="RefSeq"/>
        </authorList>
    </citation>
    <scope>IDENTIFICATION</scope>
    <source>
        <strain evidence="3">J_2021</strain>
        <tissue evidence="3">Erythrocytes</tissue>
    </source>
</reference>
<dbReference type="CTD" id="108718415"/>
<evidence type="ECO:0000313" key="3">
    <source>
        <dbReference type="RefSeq" id="XP_018121932.1"/>
    </source>
</evidence>
<dbReference type="Proteomes" id="UP000186698">
    <property type="component" value="Chromosome 1L"/>
</dbReference>
<dbReference type="OrthoDB" id="9986634at2759"/>
<dbReference type="KEGG" id="xla:108718415"/>
<dbReference type="Gene3D" id="1.25.40.10">
    <property type="entry name" value="Tetratricopeptide repeat domain"/>
    <property type="match status" value="2"/>
</dbReference>
<keyword evidence="2" id="KW-1185">Reference proteome</keyword>
<evidence type="ECO:0000313" key="2">
    <source>
        <dbReference type="Proteomes" id="UP000186698"/>
    </source>
</evidence>
<dbReference type="InterPro" id="IPR011990">
    <property type="entry name" value="TPR-like_helical_dom_sf"/>
</dbReference>
<accession>A0A8J0VMR3</accession>
<gene>
    <name evidence="3 4" type="primary">ttc23l.L</name>
</gene>
<dbReference type="AGR" id="Xenbase:XB-GENE-6487956"/>
<proteinExistence type="predicted"/>
<dbReference type="PANTHER" id="PTHR14485:SF4">
    <property type="entry name" value="TETRATRICOPEPTIDE REPEAT PROTEIN 23-LIKE"/>
    <property type="match status" value="1"/>
</dbReference>